<feature type="region of interest" description="Disordered" evidence="1">
    <location>
        <begin position="202"/>
        <end position="228"/>
    </location>
</feature>
<dbReference type="AlphaFoldDB" id="A0A3R8BM29"/>
<dbReference type="Proteomes" id="UP000284452">
    <property type="component" value="Unassembled WGS sequence"/>
</dbReference>
<name>A0A3R8BM29_TOXGO</name>
<dbReference type="EMBL" id="AHIV02002279">
    <property type="protein sequence ID" value="RQX66617.1"/>
    <property type="molecule type" value="Genomic_DNA"/>
</dbReference>
<reference evidence="2 3" key="1">
    <citation type="submission" date="2017-10" db="EMBL/GenBank/DDBJ databases">
        <authorList>
            <person name="Sibley D."/>
            <person name="Venepally P."/>
            <person name="Karamycheva S."/>
            <person name="Hadjithomas M."/>
            <person name="Khan A."/>
            <person name="Brunk B."/>
            <person name="Roos D."/>
            <person name="Caler E."/>
            <person name="Lorenzi H."/>
        </authorList>
    </citation>
    <scope>NUCLEOTIDE SEQUENCE [LARGE SCALE GENOMIC DNA]</scope>
    <source>
        <strain evidence="2 3">CAST</strain>
    </source>
</reference>
<accession>A0A3R8BM29</accession>
<gene>
    <name evidence="2" type="ORF">TGCAST_390020</name>
</gene>
<evidence type="ECO:0000256" key="1">
    <source>
        <dbReference type="SAM" id="MobiDB-lite"/>
    </source>
</evidence>
<comment type="caution">
    <text evidence="2">The sequence shown here is derived from an EMBL/GenBank/DDBJ whole genome shotgun (WGS) entry which is preliminary data.</text>
</comment>
<protein>
    <submittedName>
        <fullName evidence="2">Uncharacterized protein</fullName>
    </submittedName>
</protein>
<sequence length="321" mass="35797">MSALEQSIRQAQVEEAQLRALLFGRRSKGGEASAELGTEGHPPPSTSTAQSEGEKQVLVPRTEERTANTASSTDAGMLDRVSSSWQDRFCTPVGFHGTKNLLWNKELPSRCGLTQGRSSRAQERNTMKQARSPLMGPSYSSLEVARAPVVWARVSQAGTVPINMTSRMAWFPLLKSATAYGIWRVTPVWLLESSLSRRRWSPGAQGGPGIHAVPPETESAELPEATSPVPGCSWWSNSPPVTSLRPRPKVAEPGCSVEERVTRLQSELRLLRARRTNLTQMRRVIRKRWRNEDTFVKVKLQRLNKRRKAKNASSKRHADRI</sequence>
<dbReference type="VEuPathDB" id="ToxoDB:TGCAST_390020"/>
<feature type="region of interest" description="Disordered" evidence="1">
    <location>
        <begin position="113"/>
        <end position="134"/>
    </location>
</feature>
<organism evidence="2 3">
    <name type="scientific">Toxoplasma gondii CAST</name>
    <dbReference type="NCBI Taxonomy" id="943122"/>
    <lineage>
        <taxon>Eukaryota</taxon>
        <taxon>Sar</taxon>
        <taxon>Alveolata</taxon>
        <taxon>Apicomplexa</taxon>
        <taxon>Conoidasida</taxon>
        <taxon>Coccidia</taxon>
        <taxon>Eucoccidiorida</taxon>
        <taxon>Eimeriorina</taxon>
        <taxon>Sarcocystidae</taxon>
        <taxon>Toxoplasma</taxon>
    </lineage>
</organism>
<evidence type="ECO:0000313" key="2">
    <source>
        <dbReference type="EMBL" id="RQX66617.1"/>
    </source>
</evidence>
<feature type="region of interest" description="Disordered" evidence="1">
    <location>
        <begin position="28"/>
        <end position="75"/>
    </location>
</feature>
<evidence type="ECO:0000313" key="3">
    <source>
        <dbReference type="Proteomes" id="UP000284452"/>
    </source>
</evidence>
<proteinExistence type="predicted"/>